<gene>
    <name evidence="3" type="ORF">METZ01_LOCUS391984</name>
</gene>
<dbReference type="InterPro" id="IPR003409">
    <property type="entry name" value="MORN"/>
</dbReference>
<evidence type="ECO:0000313" key="3">
    <source>
        <dbReference type="EMBL" id="SVD39130.1"/>
    </source>
</evidence>
<protein>
    <recommendedName>
        <fullName evidence="4">MORN repeat-containing protein</fullName>
    </recommendedName>
</protein>
<name>A0A382UY50_9ZZZZ</name>
<keyword evidence="1" id="KW-0677">Repeat</keyword>
<dbReference type="SUPFAM" id="SSF141571">
    <property type="entry name" value="Pentapeptide repeat-like"/>
    <property type="match status" value="1"/>
</dbReference>
<reference evidence="3" key="1">
    <citation type="submission" date="2018-05" db="EMBL/GenBank/DDBJ databases">
        <authorList>
            <person name="Lanie J.A."/>
            <person name="Ng W.-L."/>
            <person name="Kazmierczak K.M."/>
            <person name="Andrzejewski T.M."/>
            <person name="Davidsen T.M."/>
            <person name="Wayne K.J."/>
            <person name="Tettelin H."/>
            <person name="Glass J.I."/>
            <person name="Rusch D."/>
            <person name="Podicherti R."/>
            <person name="Tsui H.-C.T."/>
            <person name="Winkler M.E."/>
        </authorList>
    </citation>
    <scope>NUCLEOTIDE SEQUENCE</scope>
</reference>
<dbReference type="Gene3D" id="2.160.20.80">
    <property type="entry name" value="E3 ubiquitin-protein ligase SopA"/>
    <property type="match status" value="1"/>
</dbReference>
<proteinExistence type="predicted"/>
<dbReference type="SUPFAM" id="SSF82185">
    <property type="entry name" value="Histone H3 K4-specific methyltransferase SET7/9 N-terminal domain"/>
    <property type="match status" value="2"/>
</dbReference>
<feature type="non-terminal residue" evidence="3">
    <location>
        <position position="289"/>
    </location>
</feature>
<organism evidence="3">
    <name type="scientific">marine metagenome</name>
    <dbReference type="NCBI Taxonomy" id="408172"/>
    <lineage>
        <taxon>unclassified sequences</taxon>
        <taxon>metagenomes</taxon>
        <taxon>ecological metagenomes</taxon>
    </lineage>
</organism>
<feature type="non-terminal residue" evidence="3">
    <location>
        <position position="1"/>
    </location>
</feature>
<dbReference type="AlphaFoldDB" id="A0A382UY50"/>
<sequence length="289" mass="31355">DVLMGSSNLTRANLTNADLSWSDLNEADLTGANLTGANLSYTNLLGVNFSQTIMPDGTENNSGQTPSEEARQAIDYEEMSYMGEVENEQPNGQGTLHAYFLGATYFGEFKDGKPHGQCTLITLESKWSGEFEDGKLNGQGIMIQREDGKEFTGEFKNNLPHGQVTMVNPDGSKLIGTYEEGLPVDGILYDQNGEEAGEYSTIGYEAGIYTGECKDGVPHGQGMFVHKSGETYDGEHKDGLPNGHGTLTSSESKYEGELKDGKRHGYGWETFTGGSQAGNEYVGDFEDDK</sequence>
<dbReference type="Pfam" id="PF02493">
    <property type="entry name" value="MORN"/>
    <property type="match status" value="7"/>
</dbReference>
<evidence type="ECO:0008006" key="4">
    <source>
        <dbReference type="Google" id="ProtNLM"/>
    </source>
</evidence>
<dbReference type="Gene3D" id="2.20.110.10">
    <property type="entry name" value="Histone H3 K4-specific methyltransferase SET7/9 N-terminal domain"/>
    <property type="match status" value="3"/>
</dbReference>
<feature type="region of interest" description="Disordered" evidence="2">
    <location>
        <begin position="270"/>
        <end position="289"/>
    </location>
</feature>
<evidence type="ECO:0000256" key="1">
    <source>
        <dbReference type="ARBA" id="ARBA00022737"/>
    </source>
</evidence>
<dbReference type="Pfam" id="PF00805">
    <property type="entry name" value="Pentapeptide"/>
    <property type="match status" value="1"/>
</dbReference>
<dbReference type="EMBL" id="UINC01147671">
    <property type="protein sequence ID" value="SVD39130.1"/>
    <property type="molecule type" value="Genomic_DNA"/>
</dbReference>
<dbReference type="PANTHER" id="PTHR43215">
    <property type="entry name" value="RADIAL SPOKE HEAD 1 HOMOLOG"/>
    <property type="match status" value="1"/>
</dbReference>
<accession>A0A382UY50</accession>
<evidence type="ECO:0000256" key="2">
    <source>
        <dbReference type="SAM" id="MobiDB-lite"/>
    </source>
</evidence>
<feature type="region of interest" description="Disordered" evidence="2">
    <location>
        <begin position="231"/>
        <end position="259"/>
    </location>
</feature>
<dbReference type="SMART" id="SM00698">
    <property type="entry name" value="MORN"/>
    <property type="match status" value="6"/>
</dbReference>
<dbReference type="PANTHER" id="PTHR43215:SF14">
    <property type="entry name" value="RADIAL SPOKE HEAD 1 HOMOLOG"/>
    <property type="match status" value="1"/>
</dbReference>
<dbReference type="InterPro" id="IPR001646">
    <property type="entry name" value="5peptide_repeat"/>
</dbReference>